<dbReference type="GO" id="GO:0051879">
    <property type="term" value="F:Hsp90 protein binding"/>
    <property type="evidence" value="ECO:0007669"/>
    <property type="project" value="TreeGrafter"/>
</dbReference>
<name>A0AA38LQB7_TAXCH</name>
<dbReference type="SUPFAM" id="SSF50129">
    <property type="entry name" value="GroES-like"/>
    <property type="match status" value="1"/>
</dbReference>
<dbReference type="Proteomes" id="UP000824469">
    <property type="component" value="Unassembled WGS sequence"/>
</dbReference>
<keyword evidence="2" id="KW-1185">Reference proteome</keyword>
<comment type="caution">
    <text evidence="1">The sequence shown here is derived from an EMBL/GenBank/DDBJ whole genome shotgun (WGS) entry which is preliminary data.</text>
</comment>
<dbReference type="AlphaFoldDB" id="A0AA38LQB7"/>
<organism evidence="1 2">
    <name type="scientific">Taxus chinensis</name>
    <name type="common">Chinese yew</name>
    <name type="synonym">Taxus wallichiana var. chinensis</name>
    <dbReference type="NCBI Taxonomy" id="29808"/>
    <lineage>
        <taxon>Eukaryota</taxon>
        <taxon>Viridiplantae</taxon>
        <taxon>Streptophyta</taxon>
        <taxon>Embryophyta</taxon>
        <taxon>Tracheophyta</taxon>
        <taxon>Spermatophyta</taxon>
        <taxon>Pinopsida</taxon>
        <taxon>Pinidae</taxon>
        <taxon>Conifers II</taxon>
        <taxon>Cupressales</taxon>
        <taxon>Taxaceae</taxon>
        <taxon>Taxus</taxon>
    </lineage>
</organism>
<gene>
    <name evidence="1" type="ORF">KI387_001860</name>
</gene>
<sequence>CCVLGAWGISDNRRVWKFRPKSYATENNTQYPRIYGHESVGRVESVKGVKEGDFVIPMCYRFAGMGFPQEVWQQPGAFPIVGRSSEEVGGGLGGQADALHRVPHAEGFVHVRAWGATGCIVLEFLKSHDSFVELSKSRRFYCPLHHFRDHPSINAKPRCLLLHFSTLHSPGNSNRPTFLISTKISNLLLHTLLKLQFCRTPNGSRTSFKLIFSRTSFKIRAAKLPAGCNRDSDSDNEEQYIWKSRAGDLGRGTKIEEDQSFHMGVVDFGCSTYALGLSYTVCLQPAVTRDTFGVAWKRNQNHSLPQKTREISNHLEAYVRRSSLFSASRILIALHPSFIAKYLSGGDAEIAKGLEWIHTWALRVA</sequence>
<dbReference type="Gene3D" id="3.90.180.10">
    <property type="entry name" value="Medium-chain alcohol dehydrogenases, catalytic domain"/>
    <property type="match status" value="1"/>
</dbReference>
<reference evidence="1 2" key="1">
    <citation type="journal article" date="2021" name="Nat. Plants">
        <title>The Taxus genome provides insights into paclitaxel biosynthesis.</title>
        <authorList>
            <person name="Xiong X."/>
            <person name="Gou J."/>
            <person name="Liao Q."/>
            <person name="Li Y."/>
            <person name="Zhou Q."/>
            <person name="Bi G."/>
            <person name="Li C."/>
            <person name="Du R."/>
            <person name="Wang X."/>
            <person name="Sun T."/>
            <person name="Guo L."/>
            <person name="Liang H."/>
            <person name="Lu P."/>
            <person name="Wu Y."/>
            <person name="Zhang Z."/>
            <person name="Ro D.K."/>
            <person name="Shang Y."/>
            <person name="Huang S."/>
            <person name="Yan J."/>
        </authorList>
    </citation>
    <scope>NUCLEOTIDE SEQUENCE [LARGE SCALE GENOMIC DNA]</scope>
    <source>
        <strain evidence="1">Ta-2019</strain>
    </source>
</reference>
<dbReference type="GO" id="GO:0051083">
    <property type="term" value="P:'de novo' cotranslational protein folding"/>
    <property type="evidence" value="ECO:0007669"/>
    <property type="project" value="TreeGrafter"/>
</dbReference>
<dbReference type="PANTHER" id="PTHR15830">
    <property type="entry name" value="TELOMERE LENGTH REGULATION PROTEIN TEL2 FAMILY MEMBER"/>
    <property type="match status" value="1"/>
</dbReference>
<protein>
    <submittedName>
        <fullName evidence="1">Uncharacterized protein</fullName>
    </submittedName>
</protein>
<evidence type="ECO:0000313" key="2">
    <source>
        <dbReference type="Proteomes" id="UP000824469"/>
    </source>
</evidence>
<dbReference type="EMBL" id="JAHRHJ020000001">
    <property type="protein sequence ID" value="KAH9329752.1"/>
    <property type="molecule type" value="Genomic_DNA"/>
</dbReference>
<proteinExistence type="predicted"/>
<feature type="non-terminal residue" evidence="1">
    <location>
        <position position="1"/>
    </location>
</feature>
<dbReference type="PANTHER" id="PTHR15830:SF10">
    <property type="entry name" value="TELOMERE LENGTH REGULATION PROTEIN TEL2 HOMOLOG"/>
    <property type="match status" value="1"/>
</dbReference>
<dbReference type="GO" id="GO:0042162">
    <property type="term" value="F:telomeric DNA binding"/>
    <property type="evidence" value="ECO:0007669"/>
    <property type="project" value="TreeGrafter"/>
</dbReference>
<evidence type="ECO:0000313" key="1">
    <source>
        <dbReference type="EMBL" id="KAH9329752.1"/>
    </source>
</evidence>
<dbReference type="GO" id="GO:0005829">
    <property type="term" value="C:cytosol"/>
    <property type="evidence" value="ECO:0007669"/>
    <property type="project" value="TreeGrafter"/>
</dbReference>
<accession>A0AA38LQB7</accession>
<dbReference type="InterPro" id="IPR051970">
    <property type="entry name" value="TEL2_Regulation"/>
</dbReference>
<feature type="non-terminal residue" evidence="1">
    <location>
        <position position="365"/>
    </location>
</feature>
<dbReference type="InterPro" id="IPR011032">
    <property type="entry name" value="GroES-like_sf"/>
</dbReference>